<feature type="disulfide bond" evidence="5">
    <location>
        <begin position="56"/>
        <end position="63"/>
    </location>
</feature>
<dbReference type="CDD" id="cd00191">
    <property type="entry name" value="TY"/>
    <property type="match status" value="1"/>
</dbReference>
<dbReference type="GO" id="GO:0005604">
    <property type="term" value="C:basement membrane"/>
    <property type="evidence" value="ECO:0007669"/>
    <property type="project" value="TreeGrafter"/>
</dbReference>
<dbReference type="PROSITE" id="PS00484">
    <property type="entry name" value="THYROGLOBULIN_1_1"/>
    <property type="match status" value="1"/>
</dbReference>
<evidence type="ECO:0000256" key="1">
    <source>
        <dbReference type="ARBA" id="ARBA00004613"/>
    </source>
</evidence>
<dbReference type="GO" id="GO:0005615">
    <property type="term" value="C:extracellular space"/>
    <property type="evidence" value="ECO:0007669"/>
    <property type="project" value="TreeGrafter"/>
</dbReference>
<comment type="subcellular location">
    <subcellularLocation>
        <location evidence="1">Secreted</location>
    </subcellularLocation>
</comment>
<dbReference type="Proteomes" id="UP000694701">
    <property type="component" value="Unplaced"/>
</dbReference>
<dbReference type="InterPro" id="IPR036857">
    <property type="entry name" value="Thyroglobulin_1_sf"/>
</dbReference>
<dbReference type="AlphaFoldDB" id="A0A8C2DPZ8"/>
<evidence type="ECO:0000259" key="6">
    <source>
        <dbReference type="PROSITE" id="PS51162"/>
    </source>
</evidence>
<feature type="domain" description="Thyroglobulin type-1" evidence="6">
    <location>
        <begin position="18"/>
        <end position="87"/>
    </location>
</feature>
<proteinExistence type="predicted"/>
<keyword evidence="2" id="KW-0964">Secreted</keyword>
<evidence type="ECO:0000313" key="7">
    <source>
        <dbReference type="Ensembl" id="ENSCCRP00020029854.1"/>
    </source>
</evidence>
<name>A0A8C2DPZ8_CYPCA</name>
<protein>
    <recommendedName>
        <fullName evidence="6">Thyroglobulin type-1 domain-containing protein</fullName>
    </recommendedName>
</protein>
<dbReference type="PROSITE" id="PS51162">
    <property type="entry name" value="THYROGLOBULIN_1_2"/>
    <property type="match status" value="1"/>
</dbReference>
<dbReference type="InterPro" id="IPR051950">
    <property type="entry name" value="Dev_reg/Prot_inhib"/>
</dbReference>
<comment type="caution">
    <text evidence="5">Lacks conserved residue(s) required for the propagation of feature annotation.</text>
</comment>
<keyword evidence="4 5" id="KW-1015">Disulfide bond</keyword>
<evidence type="ECO:0000256" key="5">
    <source>
        <dbReference type="PROSITE-ProRule" id="PRU00500"/>
    </source>
</evidence>
<dbReference type="PANTHER" id="PTHR12352">
    <property type="entry name" value="SECRETED MODULAR CALCIUM-BINDING PROTEIN"/>
    <property type="match status" value="1"/>
</dbReference>
<evidence type="ECO:0000256" key="3">
    <source>
        <dbReference type="ARBA" id="ARBA00022737"/>
    </source>
</evidence>
<keyword evidence="3" id="KW-0677">Repeat</keyword>
<dbReference type="Gene3D" id="4.10.800.10">
    <property type="entry name" value="Thyroglobulin type-1"/>
    <property type="match status" value="1"/>
</dbReference>
<evidence type="ECO:0000313" key="8">
    <source>
        <dbReference type="Proteomes" id="UP000694701"/>
    </source>
</evidence>
<dbReference type="Pfam" id="PF00086">
    <property type="entry name" value="Thyroglobulin_1"/>
    <property type="match status" value="1"/>
</dbReference>
<evidence type="ECO:0000256" key="4">
    <source>
        <dbReference type="ARBA" id="ARBA00023157"/>
    </source>
</evidence>
<dbReference type="InterPro" id="IPR000716">
    <property type="entry name" value="Thyroglobulin_1"/>
</dbReference>
<sequence>MFTGPLFFSTLEKRKPPLTVCQHHRESLQERLSIYPGLEAFIPQCDEKGQYKPLQCLGTTRRCWCVDSTGQERVGTRTMPGTAQANCVQPCRYGFMPSHSALTAL</sequence>
<dbReference type="SMART" id="SM00211">
    <property type="entry name" value="TY"/>
    <property type="match status" value="1"/>
</dbReference>
<dbReference type="GO" id="GO:0007160">
    <property type="term" value="P:cell-matrix adhesion"/>
    <property type="evidence" value="ECO:0007669"/>
    <property type="project" value="TreeGrafter"/>
</dbReference>
<evidence type="ECO:0000256" key="2">
    <source>
        <dbReference type="ARBA" id="ARBA00022525"/>
    </source>
</evidence>
<reference evidence="7" key="1">
    <citation type="submission" date="2025-08" db="UniProtKB">
        <authorList>
            <consortium name="Ensembl"/>
        </authorList>
    </citation>
    <scope>IDENTIFICATION</scope>
</reference>
<dbReference type="Ensembl" id="ENSCCRT00020032682.1">
    <property type="protein sequence ID" value="ENSCCRP00020029854.1"/>
    <property type="gene ID" value="ENSCCRG00020013574.1"/>
</dbReference>
<dbReference type="SUPFAM" id="SSF57610">
    <property type="entry name" value="Thyroglobulin type-1 domain"/>
    <property type="match status" value="1"/>
</dbReference>
<accession>A0A8C2DPZ8</accession>
<dbReference type="PANTHER" id="PTHR12352:SF3">
    <property type="entry name" value="NIDOGEN-2"/>
    <property type="match status" value="1"/>
</dbReference>
<organism evidence="7 8">
    <name type="scientific">Cyprinus carpio</name>
    <name type="common">Common carp</name>
    <dbReference type="NCBI Taxonomy" id="7962"/>
    <lineage>
        <taxon>Eukaryota</taxon>
        <taxon>Metazoa</taxon>
        <taxon>Chordata</taxon>
        <taxon>Craniata</taxon>
        <taxon>Vertebrata</taxon>
        <taxon>Euteleostomi</taxon>
        <taxon>Actinopterygii</taxon>
        <taxon>Neopterygii</taxon>
        <taxon>Teleostei</taxon>
        <taxon>Ostariophysi</taxon>
        <taxon>Cypriniformes</taxon>
        <taxon>Cyprinidae</taxon>
        <taxon>Cyprininae</taxon>
        <taxon>Cyprinus</taxon>
    </lineage>
</organism>